<keyword evidence="1" id="KW-1133">Transmembrane helix</keyword>
<dbReference type="OrthoDB" id="2414071at2"/>
<feature type="transmembrane region" description="Helical" evidence="1">
    <location>
        <begin position="31"/>
        <end position="53"/>
    </location>
</feature>
<comment type="caution">
    <text evidence="2">The sequence shown here is derived from an EMBL/GenBank/DDBJ whole genome shotgun (WGS) entry which is preliminary data.</text>
</comment>
<name>G5JGW6_9STAP</name>
<evidence type="ECO:0000313" key="2">
    <source>
        <dbReference type="EMBL" id="EHJ08570.1"/>
    </source>
</evidence>
<protein>
    <recommendedName>
        <fullName evidence="4">MW1603 protein</fullName>
    </recommendedName>
</protein>
<feature type="transmembrane region" description="Helical" evidence="1">
    <location>
        <begin position="59"/>
        <end position="84"/>
    </location>
</feature>
<sequence length="95" mass="10387">MTIFLIIGVLVPMIYTMRINIKDIKITRKEVVNTVLLSAGAILITTVIGVLVTHQQYSLIAVIIGSIITGVIWGLLLVGSYALLRYLSNAFGNKK</sequence>
<evidence type="ECO:0008006" key="4">
    <source>
        <dbReference type="Google" id="ProtNLM"/>
    </source>
</evidence>
<keyword evidence="3" id="KW-1185">Reference proteome</keyword>
<keyword evidence="1" id="KW-0812">Transmembrane</keyword>
<dbReference type="AlphaFoldDB" id="G5JGW6"/>
<reference evidence="2 3" key="1">
    <citation type="journal article" date="2012" name="BMC Genomics">
        <title>Comparative genomic analysis of the genus Staphylococcus including Staphylococcus aureus and its newly described sister species Staphylococcus simiae.</title>
        <authorList>
            <person name="Suzuki H."/>
            <person name="Lefebure T."/>
            <person name="Pavinski Bitar P."/>
            <person name="Stanhope M.J."/>
        </authorList>
    </citation>
    <scope>NUCLEOTIDE SEQUENCE [LARGE SCALE GENOMIC DNA]</scope>
    <source>
        <strain evidence="2 3">CCM 7213</strain>
    </source>
</reference>
<evidence type="ECO:0000313" key="3">
    <source>
        <dbReference type="Proteomes" id="UP000005413"/>
    </source>
</evidence>
<organism evidence="2 3">
    <name type="scientific">Staphylococcus simiae CCM 7213 = CCUG 51256</name>
    <dbReference type="NCBI Taxonomy" id="911238"/>
    <lineage>
        <taxon>Bacteria</taxon>
        <taxon>Bacillati</taxon>
        <taxon>Bacillota</taxon>
        <taxon>Bacilli</taxon>
        <taxon>Bacillales</taxon>
        <taxon>Staphylococcaceae</taxon>
        <taxon>Staphylococcus</taxon>
    </lineage>
</organism>
<proteinExistence type="predicted"/>
<dbReference type="RefSeq" id="WP_002462517.1">
    <property type="nucleotide sequence ID" value="NZ_AEUN01000232.1"/>
</dbReference>
<keyword evidence="1" id="KW-0472">Membrane</keyword>
<dbReference type="Proteomes" id="UP000005413">
    <property type="component" value="Unassembled WGS sequence"/>
</dbReference>
<gene>
    <name evidence="2" type="ORF">SS7213T_03455</name>
</gene>
<accession>G5JGW6</accession>
<evidence type="ECO:0000256" key="1">
    <source>
        <dbReference type="SAM" id="Phobius"/>
    </source>
</evidence>
<dbReference type="EMBL" id="AEUN01000232">
    <property type="protein sequence ID" value="EHJ08570.1"/>
    <property type="molecule type" value="Genomic_DNA"/>
</dbReference>